<keyword evidence="2" id="KW-0560">Oxidoreductase</keyword>
<organism evidence="4 5">
    <name type="scientific">Rhizobium grahamii</name>
    <dbReference type="NCBI Taxonomy" id="1120045"/>
    <lineage>
        <taxon>Bacteria</taxon>
        <taxon>Pseudomonadati</taxon>
        <taxon>Pseudomonadota</taxon>
        <taxon>Alphaproteobacteria</taxon>
        <taxon>Hyphomicrobiales</taxon>
        <taxon>Rhizobiaceae</taxon>
        <taxon>Rhizobium/Agrobacterium group</taxon>
        <taxon>Rhizobium</taxon>
    </lineage>
</organism>
<evidence type="ECO:0000259" key="3">
    <source>
        <dbReference type="Pfam" id="PF00881"/>
    </source>
</evidence>
<dbReference type="Proteomes" id="UP000326881">
    <property type="component" value="Chromosome"/>
</dbReference>
<gene>
    <name evidence="4" type="ORF">FZ934_04260</name>
</gene>
<evidence type="ECO:0000313" key="5">
    <source>
        <dbReference type="Proteomes" id="UP000326881"/>
    </source>
</evidence>
<dbReference type="InterPro" id="IPR029479">
    <property type="entry name" value="Nitroreductase"/>
</dbReference>
<accession>A0A5Q0C8R0</accession>
<keyword evidence="5" id="KW-1185">Reference proteome</keyword>
<dbReference type="EMBL" id="CP043498">
    <property type="protein sequence ID" value="QFY62358.1"/>
    <property type="molecule type" value="Genomic_DNA"/>
</dbReference>
<dbReference type="Pfam" id="PF00881">
    <property type="entry name" value="Nitroreductase"/>
    <property type="match status" value="1"/>
</dbReference>
<dbReference type="KEGG" id="rgr:FZ934_04260"/>
<dbReference type="GO" id="GO:0016491">
    <property type="term" value="F:oxidoreductase activity"/>
    <property type="evidence" value="ECO:0007669"/>
    <property type="project" value="UniProtKB-KW"/>
</dbReference>
<feature type="domain" description="Nitroreductase" evidence="3">
    <location>
        <begin position="2"/>
        <end position="177"/>
    </location>
</feature>
<evidence type="ECO:0000256" key="2">
    <source>
        <dbReference type="ARBA" id="ARBA00023002"/>
    </source>
</evidence>
<dbReference type="SUPFAM" id="SSF55469">
    <property type="entry name" value="FMN-dependent nitroreductase-like"/>
    <property type="match status" value="1"/>
</dbReference>
<dbReference type="OrthoDB" id="9784375at2"/>
<protein>
    <submittedName>
        <fullName evidence="4">Nitroreductase family protein</fullName>
    </submittedName>
</protein>
<name>A0A5Q0C8R0_9HYPH</name>
<sequence length="198" mass="21421">MIQSRVSANSFDPSRNLSDNEIAELIELATYAPTAFNAQNWRFIAVRSAEAKERLLPMAYGQQKVANSSVTFIVCGTMNIHLSVPTSLKPSVEAGIISQEIYEGWVGASRNMYQDNSTFQRDEAIRSATFAGMSLMLAAQGLGLVSGPMIGFDPVAVSKAFGLAETDIPVMLISVGYPGTENWPQKPRKAVSEVLTLA</sequence>
<dbReference type="PANTHER" id="PTHR43673:SF12">
    <property type="entry name" value="PROTEIN DRGA"/>
    <property type="match status" value="1"/>
</dbReference>
<dbReference type="AlphaFoldDB" id="A0A5Q0C8R0"/>
<evidence type="ECO:0000256" key="1">
    <source>
        <dbReference type="ARBA" id="ARBA00007118"/>
    </source>
</evidence>
<evidence type="ECO:0000313" key="4">
    <source>
        <dbReference type="EMBL" id="QFY62358.1"/>
    </source>
</evidence>
<dbReference type="Gene3D" id="3.40.109.10">
    <property type="entry name" value="NADH Oxidase"/>
    <property type="match status" value="1"/>
</dbReference>
<dbReference type="InterPro" id="IPR000415">
    <property type="entry name" value="Nitroreductase-like"/>
</dbReference>
<reference evidence="4 5" key="1">
    <citation type="submission" date="2019-08" db="EMBL/GenBank/DDBJ databases">
        <title>Prosopis cineraria nodule microbiome.</title>
        <authorList>
            <person name="Ali R."/>
            <person name="Chaluvadi S.R."/>
            <person name="Wang X."/>
        </authorList>
    </citation>
    <scope>NUCLEOTIDE SEQUENCE [LARGE SCALE GENOMIC DNA]</scope>
    <source>
        <strain evidence="4 5">BG7</strain>
    </source>
</reference>
<dbReference type="PANTHER" id="PTHR43673">
    <property type="entry name" value="NAD(P)H NITROREDUCTASE YDGI-RELATED"/>
    <property type="match status" value="1"/>
</dbReference>
<proteinExistence type="inferred from homology"/>
<dbReference type="CDD" id="cd02137">
    <property type="entry name" value="MhqN-like"/>
    <property type="match status" value="1"/>
</dbReference>
<comment type="similarity">
    <text evidence="1">Belongs to the nitroreductase family.</text>
</comment>